<comment type="caution">
    <text evidence="3">The sequence shown here is derived from an EMBL/GenBank/DDBJ whole genome shotgun (WGS) entry which is preliminary data.</text>
</comment>
<feature type="compositionally biased region" description="Basic and acidic residues" evidence="1">
    <location>
        <begin position="1"/>
        <end position="10"/>
    </location>
</feature>
<keyword evidence="2" id="KW-0812">Transmembrane</keyword>
<proteinExistence type="predicted"/>
<dbReference type="EMBL" id="WJXA01000006">
    <property type="protein sequence ID" value="KAF7141451.1"/>
    <property type="molecule type" value="Genomic_DNA"/>
</dbReference>
<keyword evidence="2" id="KW-0472">Membrane</keyword>
<evidence type="ECO:0000313" key="3">
    <source>
        <dbReference type="EMBL" id="KAF7141451.1"/>
    </source>
</evidence>
<evidence type="ECO:0000313" key="4">
    <source>
        <dbReference type="Proteomes" id="UP000626092"/>
    </source>
</evidence>
<dbReference type="InterPro" id="IPR044804">
    <property type="entry name" value="Ribosomal_eL20z-like"/>
</dbReference>
<dbReference type="AlphaFoldDB" id="A0A834LLJ6"/>
<dbReference type="PANTHER" id="PTHR46631">
    <property type="entry name" value="60S RIBOSOMAL PROTEIN L18A-LIKE"/>
    <property type="match status" value="1"/>
</dbReference>
<name>A0A834LLJ6_RHOSS</name>
<organism evidence="3 4">
    <name type="scientific">Rhododendron simsii</name>
    <name type="common">Sims's rhododendron</name>
    <dbReference type="NCBI Taxonomy" id="118357"/>
    <lineage>
        <taxon>Eukaryota</taxon>
        <taxon>Viridiplantae</taxon>
        <taxon>Streptophyta</taxon>
        <taxon>Embryophyta</taxon>
        <taxon>Tracheophyta</taxon>
        <taxon>Spermatophyta</taxon>
        <taxon>Magnoliopsida</taxon>
        <taxon>eudicotyledons</taxon>
        <taxon>Gunneridae</taxon>
        <taxon>Pentapetalae</taxon>
        <taxon>asterids</taxon>
        <taxon>Ericales</taxon>
        <taxon>Ericaceae</taxon>
        <taxon>Ericoideae</taxon>
        <taxon>Rhodoreae</taxon>
        <taxon>Rhododendron</taxon>
    </lineage>
</organism>
<evidence type="ECO:0000256" key="1">
    <source>
        <dbReference type="SAM" id="MobiDB-lite"/>
    </source>
</evidence>
<accession>A0A834LLJ6</accession>
<feature type="region of interest" description="Disordered" evidence="1">
    <location>
        <begin position="1"/>
        <end position="24"/>
    </location>
</feature>
<gene>
    <name evidence="3" type="ORF">RHSIM_Rhsim06G0187000</name>
</gene>
<dbReference type="Proteomes" id="UP000626092">
    <property type="component" value="Unassembled WGS sequence"/>
</dbReference>
<evidence type="ECO:0000256" key="2">
    <source>
        <dbReference type="SAM" id="Phobius"/>
    </source>
</evidence>
<reference evidence="3" key="1">
    <citation type="submission" date="2019-11" db="EMBL/GenBank/DDBJ databases">
        <authorList>
            <person name="Liu Y."/>
            <person name="Hou J."/>
            <person name="Li T.-Q."/>
            <person name="Guan C.-H."/>
            <person name="Wu X."/>
            <person name="Wu H.-Z."/>
            <person name="Ling F."/>
            <person name="Zhang R."/>
            <person name="Shi X.-G."/>
            <person name="Ren J.-P."/>
            <person name="Chen E.-F."/>
            <person name="Sun J.-M."/>
        </authorList>
    </citation>
    <scope>NUCLEOTIDE SEQUENCE</scope>
    <source>
        <strain evidence="3">Adult_tree_wgs_1</strain>
        <tissue evidence="3">Leaves</tissue>
    </source>
</reference>
<keyword evidence="2" id="KW-1133">Transmembrane helix</keyword>
<evidence type="ECO:0008006" key="5">
    <source>
        <dbReference type="Google" id="ProtNLM"/>
    </source>
</evidence>
<dbReference type="OrthoDB" id="1304551at2759"/>
<feature type="transmembrane region" description="Helical" evidence="2">
    <location>
        <begin position="90"/>
        <end position="113"/>
    </location>
</feature>
<protein>
    <recommendedName>
        <fullName evidence="5">Ribosomal protein L18ae family</fullName>
    </recommendedName>
</protein>
<dbReference type="PANTHER" id="PTHR46631:SF4">
    <property type="entry name" value="OS06G0359400 PROTEIN"/>
    <property type="match status" value="1"/>
</dbReference>
<keyword evidence="4" id="KW-1185">Reference proteome</keyword>
<sequence>MNIEEGRERGVTSGNSPQPGVANYPPQSAIGLPQPISPSAPPVPPQFYTHGFQAGQGNLICCGACPGYPVSEGIQIVKLHDPLPCCGIGIGWLLFILGFFASVIPWYVGAIILLCHKGYDKREKPGLIACAIVVSSYFLIDT</sequence>